<protein>
    <recommendedName>
        <fullName evidence="9">Nicalin</fullName>
    </recommendedName>
</protein>
<dbReference type="Proteomes" id="UP001155660">
    <property type="component" value="Chromosome A22"/>
</dbReference>
<name>A0A9Q9ZNR0_CYPCA</name>
<evidence type="ECO:0000256" key="2">
    <source>
        <dbReference type="ARBA" id="ARBA00007717"/>
    </source>
</evidence>
<evidence type="ECO:0000256" key="11">
    <source>
        <dbReference type="SAM" id="SignalP"/>
    </source>
</evidence>
<dbReference type="InterPro" id="IPR007484">
    <property type="entry name" value="Peptidase_M28"/>
</dbReference>
<evidence type="ECO:0000256" key="3">
    <source>
        <dbReference type="ARBA" id="ARBA00022692"/>
    </source>
</evidence>
<evidence type="ECO:0000256" key="9">
    <source>
        <dbReference type="PIRNR" id="PIRNR011018"/>
    </source>
</evidence>
<keyword evidence="4 11" id="KW-0732">Signal</keyword>
<evidence type="ECO:0000256" key="1">
    <source>
        <dbReference type="ARBA" id="ARBA00004389"/>
    </source>
</evidence>
<keyword evidence="8" id="KW-0325">Glycoprotein</keyword>
<evidence type="ECO:0000256" key="10">
    <source>
        <dbReference type="SAM" id="Phobius"/>
    </source>
</evidence>
<dbReference type="Pfam" id="PF04389">
    <property type="entry name" value="Peptidase_M28"/>
    <property type="match status" value="1"/>
</dbReference>
<proteinExistence type="inferred from homology"/>
<sequence length="572" mass="64230">MFEEASEVLENMLKWSLPLSLVLFLVLVCPLRAEAAHEFSVYRMQQYDLQGQTYGSRNAILNTEARTVEAEVLSRRCVMMRLADFSYEKHQKALQQSAGAVVIILPQNMSTMPQDIVQQFMELEPELLATETIVPVYFALEDEELLSIYTQTQISSSSQGSSSAAEVLLHTATANGFQMVTSGAQSKAVSDWAITSLEGRLSGAGGEDLPTIVLVAHYDSFGVAPWLSYGADSNGSGVAILLELARLFSRLYSYKRTHAGRYNLLFFLSGGGKFNYQGTKRWLEDNLDHTDSSLLQDNVAFVLCLDTLGNSDNLYLHVSKPPKEGSPQHVLLKELETVVAHQHPDLKFSMVHKKINLADDTLAWEHERFGIRRLPAFTLSHLESHRSPARHSIMDMRSVSSSLEGAGEATAGPHVDLTKLRRNTKVIAETLARVIYNLTEKGVSGDLEIFTEQMVQEDQLASLVDWLTAQPRAAQLLDKDSSIVNTLEYYLNHYLKDVKRHLVRADKRDPEFVFYDQLKQTMNAYRVKPAIFDLLLAFCIAAYLGVLYLAIQNFGLLYSFLRRVTAPRVKQH</sequence>
<evidence type="ECO:0000256" key="6">
    <source>
        <dbReference type="ARBA" id="ARBA00022989"/>
    </source>
</evidence>
<feature type="transmembrane region" description="Helical" evidence="10">
    <location>
        <begin position="534"/>
        <end position="561"/>
    </location>
</feature>
<evidence type="ECO:0000256" key="4">
    <source>
        <dbReference type="ARBA" id="ARBA00022729"/>
    </source>
</evidence>
<dbReference type="RefSeq" id="XP_042567606.1">
    <property type="nucleotide sequence ID" value="XM_042711672.1"/>
</dbReference>
<dbReference type="GO" id="GO:0009966">
    <property type="term" value="P:regulation of signal transduction"/>
    <property type="evidence" value="ECO:0007669"/>
    <property type="project" value="InterPro"/>
</dbReference>
<dbReference type="InterPro" id="IPR016574">
    <property type="entry name" value="Nicalin"/>
</dbReference>
<evidence type="ECO:0000256" key="5">
    <source>
        <dbReference type="ARBA" id="ARBA00022824"/>
    </source>
</evidence>
<gene>
    <name evidence="13" type="primary">LOC109066106</name>
</gene>
<evidence type="ECO:0000256" key="8">
    <source>
        <dbReference type="ARBA" id="ARBA00023180"/>
    </source>
</evidence>
<comment type="subcellular location">
    <subcellularLocation>
        <location evidence="1">Endoplasmic reticulum membrane</location>
        <topology evidence="1">Single-pass membrane protein</topology>
    </subcellularLocation>
</comment>
<keyword evidence="6 10" id="KW-1133">Transmembrane helix</keyword>
<organism evidence="13">
    <name type="scientific">Cyprinus carpio</name>
    <name type="common">Common carp</name>
    <dbReference type="NCBI Taxonomy" id="7962"/>
    <lineage>
        <taxon>Eukaryota</taxon>
        <taxon>Metazoa</taxon>
        <taxon>Chordata</taxon>
        <taxon>Craniata</taxon>
        <taxon>Vertebrata</taxon>
        <taxon>Euteleostomi</taxon>
        <taxon>Actinopterygii</taxon>
        <taxon>Neopterygii</taxon>
        <taxon>Teleostei</taxon>
        <taxon>Ostariophysi</taxon>
        <taxon>Cypriniformes</taxon>
        <taxon>Cyprinidae</taxon>
        <taxon>Cyprininae</taxon>
        <taxon>Cyprinus</taxon>
    </lineage>
</organism>
<reference evidence="13" key="1">
    <citation type="submission" date="2025-08" db="UniProtKB">
        <authorList>
            <consortium name="RefSeq"/>
        </authorList>
    </citation>
    <scope>IDENTIFICATION</scope>
    <source>
        <tissue evidence="13">Muscle</tissue>
    </source>
</reference>
<dbReference type="PIRSF" id="PIRSF011018">
    <property type="entry name" value="Nicalin"/>
    <property type="match status" value="1"/>
</dbReference>
<keyword evidence="5" id="KW-0256">Endoplasmic reticulum</keyword>
<feature type="signal peptide" evidence="11">
    <location>
        <begin position="1"/>
        <end position="35"/>
    </location>
</feature>
<comment type="function">
    <text evidence="9">May antagonize Nodal signaling and subsequent organization of axial structures during mesodermal patterning.</text>
</comment>
<feature type="chain" id="PRO_5040503711" description="Nicalin" evidence="11">
    <location>
        <begin position="36"/>
        <end position="572"/>
    </location>
</feature>
<accession>A0A9Q9ZNR0</accession>
<dbReference type="AlphaFoldDB" id="A0A9Q9ZNR0"/>
<evidence type="ECO:0000256" key="7">
    <source>
        <dbReference type="ARBA" id="ARBA00023136"/>
    </source>
</evidence>
<comment type="similarity">
    <text evidence="2 9">Belongs to the nicastrin family.</text>
</comment>
<dbReference type="FunFam" id="3.40.630.10:FF:000021">
    <property type="entry name" value="Nicalin"/>
    <property type="match status" value="1"/>
</dbReference>
<keyword evidence="7 10" id="KW-0472">Membrane</keyword>
<dbReference type="CDD" id="cd03882">
    <property type="entry name" value="M28_nicalin_like"/>
    <property type="match status" value="1"/>
</dbReference>
<dbReference type="PANTHER" id="PTHR31826">
    <property type="entry name" value="NICALIN"/>
    <property type="match status" value="1"/>
</dbReference>
<keyword evidence="3 10" id="KW-0812">Transmembrane</keyword>
<evidence type="ECO:0000259" key="12">
    <source>
        <dbReference type="Pfam" id="PF04389"/>
    </source>
</evidence>
<feature type="domain" description="Peptidase M28" evidence="12">
    <location>
        <begin position="210"/>
        <end position="367"/>
    </location>
</feature>
<dbReference type="GeneID" id="109066106"/>
<dbReference type="GO" id="GO:0005789">
    <property type="term" value="C:endoplasmic reticulum membrane"/>
    <property type="evidence" value="ECO:0007669"/>
    <property type="project" value="UniProtKB-SubCell"/>
</dbReference>
<evidence type="ECO:0000313" key="13">
    <source>
        <dbReference type="RefSeq" id="XP_042567606.1"/>
    </source>
</evidence>